<organism evidence="5 6">
    <name type="scientific">Coregonus suidteri</name>
    <dbReference type="NCBI Taxonomy" id="861788"/>
    <lineage>
        <taxon>Eukaryota</taxon>
        <taxon>Metazoa</taxon>
        <taxon>Chordata</taxon>
        <taxon>Craniata</taxon>
        <taxon>Vertebrata</taxon>
        <taxon>Euteleostomi</taxon>
        <taxon>Actinopterygii</taxon>
        <taxon>Neopterygii</taxon>
        <taxon>Teleostei</taxon>
        <taxon>Protacanthopterygii</taxon>
        <taxon>Salmoniformes</taxon>
        <taxon>Salmonidae</taxon>
        <taxon>Coregoninae</taxon>
        <taxon>Coregonus</taxon>
    </lineage>
</organism>
<feature type="compositionally biased region" description="Acidic residues" evidence="3">
    <location>
        <begin position="139"/>
        <end position="151"/>
    </location>
</feature>
<feature type="compositionally biased region" description="Pro residues" evidence="3">
    <location>
        <begin position="304"/>
        <end position="320"/>
    </location>
</feature>
<evidence type="ECO:0000256" key="1">
    <source>
        <dbReference type="ARBA" id="ARBA00022999"/>
    </source>
</evidence>
<dbReference type="InterPro" id="IPR013761">
    <property type="entry name" value="SAM/pointed_sf"/>
</dbReference>
<name>A0AAN8QAY6_9TELE</name>
<dbReference type="AlphaFoldDB" id="A0AAN8QAY6"/>
<feature type="compositionally biased region" description="Acidic residues" evidence="3">
    <location>
        <begin position="111"/>
        <end position="123"/>
    </location>
</feature>
<dbReference type="EMBL" id="JAGTTL010000030">
    <property type="protein sequence ID" value="KAK6298100.1"/>
    <property type="molecule type" value="Genomic_DNA"/>
</dbReference>
<evidence type="ECO:0000256" key="2">
    <source>
        <dbReference type="PROSITE-ProRule" id="PRU00191"/>
    </source>
</evidence>
<evidence type="ECO:0000313" key="6">
    <source>
        <dbReference type="Proteomes" id="UP001356427"/>
    </source>
</evidence>
<dbReference type="PANTHER" id="PTHR14098:SF1">
    <property type="entry name" value="LYMPHOCYTE CYTOSOLIC PROTEIN 2"/>
    <property type="match status" value="1"/>
</dbReference>
<dbReference type="PROSITE" id="PS50001">
    <property type="entry name" value="SH2"/>
    <property type="match status" value="1"/>
</dbReference>
<dbReference type="GO" id="GO:0007169">
    <property type="term" value="P:cell surface receptor protein tyrosine kinase signaling pathway"/>
    <property type="evidence" value="ECO:0007669"/>
    <property type="project" value="TreeGrafter"/>
</dbReference>
<dbReference type="SUPFAM" id="SSF55550">
    <property type="entry name" value="SH2 domain"/>
    <property type="match status" value="1"/>
</dbReference>
<proteinExistence type="predicted"/>
<dbReference type="SMART" id="SM00252">
    <property type="entry name" value="SH2"/>
    <property type="match status" value="1"/>
</dbReference>
<dbReference type="InterPro" id="IPR051751">
    <property type="entry name" value="Immunoreceptor_sig_adapters"/>
</dbReference>
<dbReference type="InterPro" id="IPR000980">
    <property type="entry name" value="SH2"/>
</dbReference>
<dbReference type="GO" id="GO:0005737">
    <property type="term" value="C:cytoplasm"/>
    <property type="evidence" value="ECO:0007669"/>
    <property type="project" value="UniProtKB-ARBA"/>
</dbReference>
<keyword evidence="1 2" id="KW-0727">SH2 domain</keyword>
<keyword evidence="6" id="KW-1185">Reference proteome</keyword>
<evidence type="ECO:0000256" key="3">
    <source>
        <dbReference type="SAM" id="MobiDB-lite"/>
    </source>
</evidence>
<dbReference type="PANTHER" id="PTHR14098">
    <property type="entry name" value="SH2 DOMAIN CONTAINING PROTEIN"/>
    <property type="match status" value="1"/>
</dbReference>
<protein>
    <recommendedName>
        <fullName evidence="4">SH2 domain-containing protein</fullName>
    </recommendedName>
</protein>
<dbReference type="Gene3D" id="3.30.505.10">
    <property type="entry name" value="SH2 domain"/>
    <property type="match status" value="1"/>
</dbReference>
<dbReference type="Proteomes" id="UP001356427">
    <property type="component" value="Unassembled WGS sequence"/>
</dbReference>
<dbReference type="GO" id="GO:0035556">
    <property type="term" value="P:intracellular signal transduction"/>
    <property type="evidence" value="ECO:0007669"/>
    <property type="project" value="TreeGrafter"/>
</dbReference>
<comment type="caution">
    <text evidence="5">The sequence shown here is derived from an EMBL/GenBank/DDBJ whole genome shotgun (WGS) entry which is preliminary data.</text>
</comment>
<gene>
    <name evidence="5" type="ORF">J4Q44_G00311550</name>
</gene>
<feature type="region of interest" description="Disordered" evidence="3">
    <location>
        <begin position="111"/>
        <end position="331"/>
    </location>
</feature>
<dbReference type="PRINTS" id="PR00401">
    <property type="entry name" value="SH2DOMAIN"/>
</dbReference>
<dbReference type="InterPro" id="IPR036860">
    <property type="entry name" value="SH2_dom_sf"/>
</dbReference>
<reference evidence="5 6" key="1">
    <citation type="submission" date="2021-04" db="EMBL/GenBank/DDBJ databases">
        <authorList>
            <person name="De Guttry C."/>
            <person name="Zahm M."/>
            <person name="Klopp C."/>
            <person name="Cabau C."/>
            <person name="Louis A."/>
            <person name="Berthelot C."/>
            <person name="Parey E."/>
            <person name="Roest Crollius H."/>
            <person name="Montfort J."/>
            <person name="Robinson-Rechavi M."/>
            <person name="Bucao C."/>
            <person name="Bouchez O."/>
            <person name="Gislard M."/>
            <person name="Lluch J."/>
            <person name="Milhes M."/>
            <person name="Lampietro C."/>
            <person name="Lopez Roques C."/>
            <person name="Donnadieu C."/>
            <person name="Braasch I."/>
            <person name="Desvignes T."/>
            <person name="Postlethwait J."/>
            <person name="Bobe J."/>
            <person name="Wedekind C."/>
            <person name="Guiguen Y."/>
        </authorList>
    </citation>
    <scope>NUCLEOTIDE SEQUENCE [LARGE SCALE GENOMIC DNA]</scope>
    <source>
        <strain evidence="5">Cs_M1</strain>
        <tissue evidence="5">Blood</tissue>
    </source>
</reference>
<dbReference type="FunFam" id="3.30.505.10:FF:000016">
    <property type="entry name" value="B-cell linker protein isoform 2"/>
    <property type="match status" value="1"/>
</dbReference>
<evidence type="ECO:0000259" key="4">
    <source>
        <dbReference type="PROSITE" id="PS50001"/>
    </source>
</evidence>
<accession>A0AAN8QAY6</accession>
<dbReference type="SUPFAM" id="SSF47769">
    <property type="entry name" value="SAM/Pointed domain"/>
    <property type="match status" value="1"/>
</dbReference>
<sequence>MSFDSVPAKSEVMGWNARSLADYMKRLRLSSCDKVVMKTSMNGARFLKMKDGDLQKFPTIHIPVITKICSEINRSEEEKWFGQRSKEPKNHQQDFVHEVDEAWDSEEFEMSDNDYENPDEDDSYISALSDRLPPPPPAEGEEEEGSDDDYEPPPSSATEEIPRLLNLTKPLGNSDYIDSVCGGPPIALPTGRTPRPHQRPGPQAPAPSRNTLARPPTSRLDPSPQRPFKAAGKPPTGPSVPLFDRSKKPGQPAPTKKQPPHYHANTKTTPTREGSPFRSPQPAIVKPPQLEAPTPPDYRSSSSKPPPPALPAPPSHPPPSMVHNTKPGTEEDMVPVWYGGLVTRGQAEASLRWVNKDGAFLVRDSSKGSSEQPYTLMVLNQGKVYNVQIRHQGNTYHLGTGLMGIESFPGVKEMIDHYTHTPLLLIDMEIGTGAQSQCCLLHPAPL</sequence>
<evidence type="ECO:0000313" key="5">
    <source>
        <dbReference type="EMBL" id="KAK6298100.1"/>
    </source>
</evidence>
<dbReference type="Gene3D" id="1.10.150.50">
    <property type="entry name" value="Transcription Factor, Ets-1"/>
    <property type="match status" value="1"/>
</dbReference>
<dbReference type="Pfam" id="PF00017">
    <property type="entry name" value="SH2"/>
    <property type="match status" value="1"/>
</dbReference>
<feature type="domain" description="SH2" evidence="4">
    <location>
        <begin position="337"/>
        <end position="444"/>
    </location>
</feature>